<keyword evidence="1" id="KW-1133">Transmembrane helix</keyword>
<evidence type="ECO:0000313" key="2">
    <source>
        <dbReference type="EMBL" id="KKL60787.1"/>
    </source>
</evidence>
<comment type="caution">
    <text evidence="2">The sequence shown here is derived from an EMBL/GenBank/DDBJ whole genome shotgun (WGS) entry which is preliminary data.</text>
</comment>
<name>A0A0F9GCD7_9ZZZZ</name>
<reference evidence="2" key="1">
    <citation type="journal article" date="2015" name="Nature">
        <title>Complex archaea that bridge the gap between prokaryotes and eukaryotes.</title>
        <authorList>
            <person name="Spang A."/>
            <person name="Saw J.H."/>
            <person name="Jorgensen S.L."/>
            <person name="Zaremba-Niedzwiedzka K."/>
            <person name="Martijn J."/>
            <person name="Lind A.E."/>
            <person name="van Eijk R."/>
            <person name="Schleper C."/>
            <person name="Guy L."/>
            <person name="Ettema T.J."/>
        </authorList>
    </citation>
    <scope>NUCLEOTIDE SEQUENCE</scope>
</reference>
<dbReference type="EMBL" id="LAZR01029032">
    <property type="protein sequence ID" value="KKL60787.1"/>
    <property type="molecule type" value="Genomic_DNA"/>
</dbReference>
<dbReference type="AlphaFoldDB" id="A0A0F9GCD7"/>
<accession>A0A0F9GCD7</accession>
<evidence type="ECO:0000256" key="1">
    <source>
        <dbReference type="SAM" id="Phobius"/>
    </source>
</evidence>
<evidence type="ECO:0008006" key="3">
    <source>
        <dbReference type="Google" id="ProtNLM"/>
    </source>
</evidence>
<proteinExistence type="predicted"/>
<protein>
    <recommendedName>
        <fullName evidence="3">Transmembrane protein</fullName>
    </recommendedName>
</protein>
<organism evidence="2">
    <name type="scientific">marine sediment metagenome</name>
    <dbReference type="NCBI Taxonomy" id="412755"/>
    <lineage>
        <taxon>unclassified sequences</taxon>
        <taxon>metagenomes</taxon>
        <taxon>ecological metagenomes</taxon>
    </lineage>
</organism>
<keyword evidence="1" id="KW-0472">Membrane</keyword>
<sequence length="175" mass="18975">MGTARVQGQRDVALNELPFRGIALNDATDNAATVTVYASDSGIIFINKFVNTVVYTLPAVADGAGKMFWFYTGINQIITITSPTATTLFSVGALGTSTSCDAAYGGSCMVVGDGSYYYLFEISGACSGKVPKSFRNSFFSSFVIMFLFVYFFKLFKSNSFDNMPSVVTYNSVVFY</sequence>
<gene>
    <name evidence="2" type="ORF">LCGC14_2201860</name>
</gene>
<feature type="non-terminal residue" evidence="2">
    <location>
        <position position="175"/>
    </location>
</feature>
<feature type="transmembrane region" description="Helical" evidence="1">
    <location>
        <begin position="137"/>
        <end position="155"/>
    </location>
</feature>
<keyword evidence="1" id="KW-0812">Transmembrane</keyword>